<feature type="compositionally biased region" description="Polar residues" evidence="3">
    <location>
        <begin position="250"/>
        <end position="263"/>
    </location>
</feature>
<comment type="function">
    <text evidence="2">Acts as a co-chaperone for HSP90.</text>
</comment>
<accession>A0A8J5G521</accession>
<dbReference type="EMBL" id="JACMSC010000011">
    <property type="protein sequence ID" value="KAG6501168.1"/>
    <property type="molecule type" value="Genomic_DNA"/>
</dbReference>
<dbReference type="GO" id="GO:0051879">
    <property type="term" value="F:Hsp90 protein binding"/>
    <property type="evidence" value="ECO:0007669"/>
    <property type="project" value="UniProtKB-UniRule"/>
</dbReference>
<dbReference type="SUPFAM" id="SSF49764">
    <property type="entry name" value="HSP20-like chaperones"/>
    <property type="match status" value="1"/>
</dbReference>
<dbReference type="InterPro" id="IPR045250">
    <property type="entry name" value="p23-like"/>
</dbReference>
<dbReference type="GO" id="GO:0101031">
    <property type="term" value="C:protein folding chaperone complex"/>
    <property type="evidence" value="ECO:0007669"/>
    <property type="project" value="UniProtKB-ARBA"/>
</dbReference>
<dbReference type="GO" id="GO:0051131">
    <property type="term" value="P:chaperone-mediated protein complex assembly"/>
    <property type="evidence" value="ECO:0007669"/>
    <property type="project" value="TreeGrafter"/>
</dbReference>
<keyword evidence="6" id="KW-1185">Reference proteome</keyword>
<comment type="subcellular location">
    <subcellularLocation>
        <location evidence="2">Cytoplasm</location>
    </subcellularLocation>
    <subcellularLocation>
        <location evidence="2">Nucleus</location>
    </subcellularLocation>
</comment>
<keyword evidence="2" id="KW-0539">Nucleus</keyword>
<gene>
    <name evidence="5" type="ORF">ZIOFF_041038</name>
</gene>
<evidence type="ECO:0000256" key="2">
    <source>
        <dbReference type="RuleBase" id="RU369032"/>
    </source>
</evidence>
<feature type="compositionally biased region" description="Basic and acidic residues" evidence="3">
    <location>
        <begin position="238"/>
        <end position="249"/>
    </location>
</feature>
<dbReference type="CDD" id="cd06465">
    <property type="entry name" value="p23_hB-ind1_like"/>
    <property type="match status" value="1"/>
</dbReference>
<dbReference type="GO" id="GO:0005634">
    <property type="term" value="C:nucleus"/>
    <property type="evidence" value="ECO:0007669"/>
    <property type="project" value="UniProtKB-SubCell"/>
</dbReference>
<evidence type="ECO:0000313" key="6">
    <source>
        <dbReference type="Proteomes" id="UP000734854"/>
    </source>
</evidence>
<keyword evidence="2" id="KW-0963">Cytoplasm</keyword>
<keyword evidence="2" id="KW-0143">Chaperone</keyword>
<dbReference type="GO" id="GO:0051087">
    <property type="term" value="F:protein-folding chaperone binding"/>
    <property type="evidence" value="ECO:0007669"/>
    <property type="project" value="TreeGrafter"/>
</dbReference>
<reference evidence="5 6" key="1">
    <citation type="submission" date="2020-08" db="EMBL/GenBank/DDBJ databases">
        <title>Plant Genome Project.</title>
        <authorList>
            <person name="Zhang R.-G."/>
        </authorList>
    </citation>
    <scope>NUCLEOTIDE SEQUENCE [LARGE SCALE GENOMIC DNA]</scope>
    <source>
        <tissue evidence="5">Rhizome</tissue>
    </source>
</reference>
<dbReference type="Pfam" id="PF04969">
    <property type="entry name" value="CS"/>
    <property type="match status" value="1"/>
</dbReference>
<dbReference type="Gene3D" id="2.60.40.790">
    <property type="match status" value="1"/>
</dbReference>
<feature type="region of interest" description="Disordered" evidence="3">
    <location>
        <begin position="219"/>
        <end position="263"/>
    </location>
</feature>
<dbReference type="AlphaFoldDB" id="A0A8J5G521"/>
<comment type="subunit">
    <text evidence="2">Interacts with HSP90 in an ATP-dependent manner.</text>
</comment>
<evidence type="ECO:0000256" key="3">
    <source>
        <dbReference type="SAM" id="MobiDB-lite"/>
    </source>
</evidence>
<organism evidence="5 6">
    <name type="scientific">Zingiber officinale</name>
    <name type="common">Ginger</name>
    <name type="synonym">Amomum zingiber</name>
    <dbReference type="NCBI Taxonomy" id="94328"/>
    <lineage>
        <taxon>Eukaryota</taxon>
        <taxon>Viridiplantae</taxon>
        <taxon>Streptophyta</taxon>
        <taxon>Embryophyta</taxon>
        <taxon>Tracheophyta</taxon>
        <taxon>Spermatophyta</taxon>
        <taxon>Magnoliopsida</taxon>
        <taxon>Liliopsida</taxon>
        <taxon>Zingiberales</taxon>
        <taxon>Zingiberaceae</taxon>
        <taxon>Zingiber</taxon>
    </lineage>
</organism>
<evidence type="ECO:0000256" key="1">
    <source>
        <dbReference type="ARBA" id="ARBA00025733"/>
    </source>
</evidence>
<dbReference type="Proteomes" id="UP000734854">
    <property type="component" value="Unassembled WGS sequence"/>
</dbReference>
<feature type="compositionally biased region" description="Acidic residues" evidence="3">
    <location>
        <begin position="225"/>
        <end position="237"/>
    </location>
</feature>
<dbReference type="PANTHER" id="PTHR22932:SF11">
    <property type="entry name" value="CO-CHAPERONE PROTEIN P23"/>
    <property type="match status" value="1"/>
</dbReference>
<proteinExistence type="inferred from homology"/>
<feature type="domain" description="CS" evidence="4">
    <location>
        <begin position="102"/>
        <end position="191"/>
    </location>
</feature>
<dbReference type="GO" id="GO:0005829">
    <property type="term" value="C:cytosol"/>
    <property type="evidence" value="ECO:0007669"/>
    <property type="project" value="TreeGrafter"/>
</dbReference>
<protein>
    <recommendedName>
        <fullName evidence="2">Co-chaperone protein p23</fullName>
    </recommendedName>
</protein>
<dbReference type="PANTHER" id="PTHR22932">
    <property type="entry name" value="TELOMERASE-BINDING PROTEIN P23 HSP90 CO-CHAPERONE"/>
    <property type="match status" value="1"/>
</dbReference>
<name>A0A8J5G521_ZINOF</name>
<comment type="similarity">
    <text evidence="1 2">Belongs to the p23/wos2 family.</text>
</comment>
<dbReference type="PROSITE" id="PS51203">
    <property type="entry name" value="CS"/>
    <property type="match status" value="1"/>
</dbReference>
<dbReference type="GO" id="GO:0006457">
    <property type="term" value="P:protein folding"/>
    <property type="evidence" value="ECO:0007669"/>
    <property type="project" value="TreeGrafter"/>
</dbReference>
<dbReference type="InterPro" id="IPR008978">
    <property type="entry name" value="HSP20-like_chaperone"/>
</dbReference>
<evidence type="ECO:0000259" key="4">
    <source>
        <dbReference type="PROSITE" id="PS51203"/>
    </source>
</evidence>
<evidence type="ECO:0000313" key="5">
    <source>
        <dbReference type="EMBL" id="KAG6501168.1"/>
    </source>
</evidence>
<dbReference type="InterPro" id="IPR007052">
    <property type="entry name" value="CS_dom"/>
</dbReference>
<dbReference type="FunFam" id="2.60.40.790:FF:000013">
    <property type="entry name" value="Very-long-chain (3R)-3-hydroxyacyl-CoA dehydratase"/>
    <property type="match status" value="1"/>
</dbReference>
<sequence>MQKKSPLQFGPRPINLSGSNKPTAEILLRKRCTWVIQNCLGFRRRFFLPSPSLSFTFDSLYIVGFLRLPLRKIPPVLSRSLSIPKTKMSFSTVFVVFFFDCSRHPSTKWAQKSDTVYITIELPDAKDVKLTLQPEGRFYFSATSGAENIPYELDLELLDKVDVDESKTAVGLRTICYLIKKAEKKWWSRLLKQEGKPPVYLKVDWDKWIDEDDEKENKFGGMNFDDMDFSVDDDEDAGEVKPNGEERAENAQTATTGEPENKA</sequence>
<comment type="caution">
    <text evidence="5">The sequence shown here is derived from an EMBL/GenBank/DDBJ whole genome shotgun (WGS) entry which is preliminary data.</text>
</comment>